<keyword evidence="4 13" id="KW-0812">Transmembrane</keyword>
<gene>
    <name evidence="15" type="ORF">O6P43_019913</name>
</gene>
<dbReference type="Proteomes" id="UP001163823">
    <property type="component" value="Chromosome 8"/>
</dbReference>
<dbReference type="AlphaFoldDB" id="A0AAD7LJI1"/>
<evidence type="ECO:0000256" key="9">
    <source>
        <dbReference type="ARBA" id="ARBA00022989"/>
    </source>
</evidence>
<keyword evidence="7 15" id="KW-0418">Kinase</keyword>
<dbReference type="InterPro" id="IPR025287">
    <property type="entry name" value="WAK_GUB"/>
</dbReference>
<evidence type="ECO:0000256" key="1">
    <source>
        <dbReference type="ARBA" id="ARBA00004479"/>
    </source>
</evidence>
<accession>A0AAD7LJI1</accession>
<evidence type="ECO:0000256" key="2">
    <source>
        <dbReference type="ARBA" id="ARBA00022527"/>
    </source>
</evidence>
<feature type="transmembrane region" description="Helical" evidence="13">
    <location>
        <begin position="257"/>
        <end position="281"/>
    </location>
</feature>
<dbReference type="PROSITE" id="PS50011">
    <property type="entry name" value="PROTEIN_KINASE_DOM"/>
    <property type="match status" value="1"/>
</dbReference>
<keyword evidence="11" id="KW-0325">Glycoprotein</keyword>
<keyword evidence="16" id="KW-1185">Reference proteome</keyword>
<dbReference type="GO" id="GO:0030247">
    <property type="term" value="F:polysaccharide binding"/>
    <property type="evidence" value="ECO:0007669"/>
    <property type="project" value="InterPro"/>
</dbReference>
<keyword evidence="3" id="KW-0808">Transferase</keyword>
<feature type="binding site" evidence="12">
    <location>
        <position position="351"/>
    </location>
    <ligand>
        <name>ATP</name>
        <dbReference type="ChEBI" id="CHEBI:30616"/>
    </ligand>
</feature>
<dbReference type="FunFam" id="1.10.510.10:FF:000590">
    <property type="entry name" value="PR5-like receptor kinase"/>
    <property type="match status" value="1"/>
</dbReference>
<dbReference type="InterPro" id="IPR017441">
    <property type="entry name" value="Protein_kinase_ATP_BS"/>
</dbReference>
<keyword evidence="5" id="KW-0732">Signal</keyword>
<dbReference type="GO" id="GO:0005524">
    <property type="term" value="F:ATP binding"/>
    <property type="evidence" value="ECO:0007669"/>
    <property type="project" value="UniProtKB-UniRule"/>
</dbReference>
<name>A0AAD7LJI1_QUISA</name>
<dbReference type="InterPro" id="IPR008271">
    <property type="entry name" value="Ser/Thr_kinase_AS"/>
</dbReference>
<keyword evidence="9 13" id="KW-1133">Transmembrane helix</keyword>
<dbReference type="InterPro" id="IPR045874">
    <property type="entry name" value="LRK10/LRL21-25-like"/>
</dbReference>
<evidence type="ECO:0000256" key="5">
    <source>
        <dbReference type="ARBA" id="ARBA00022729"/>
    </source>
</evidence>
<evidence type="ECO:0000256" key="12">
    <source>
        <dbReference type="PROSITE-ProRule" id="PRU10141"/>
    </source>
</evidence>
<evidence type="ECO:0000256" key="13">
    <source>
        <dbReference type="SAM" id="Phobius"/>
    </source>
</evidence>
<dbReference type="KEGG" id="qsa:O6P43_019913"/>
<dbReference type="Gene3D" id="1.10.510.10">
    <property type="entry name" value="Transferase(Phosphotransferase) domain 1"/>
    <property type="match status" value="1"/>
</dbReference>
<keyword evidence="15" id="KW-0675">Receptor</keyword>
<dbReference type="Pfam" id="PF13947">
    <property type="entry name" value="GUB_WAK_bind"/>
    <property type="match status" value="1"/>
</dbReference>
<dbReference type="Pfam" id="PF00069">
    <property type="entry name" value="Pkinase"/>
    <property type="match status" value="1"/>
</dbReference>
<dbReference type="InterPro" id="IPR000719">
    <property type="entry name" value="Prot_kinase_dom"/>
</dbReference>
<comment type="caution">
    <text evidence="15">The sequence shown here is derived from an EMBL/GenBank/DDBJ whole genome shotgun (WGS) entry which is preliminary data.</text>
</comment>
<protein>
    <submittedName>
        <fullName evidence="15">Receptor-like kinase</fullName>
    </submittedName>
</protein>
<feature type="domain" description="Protein kinase" evidence="14">
    <location>
        <begin position="319"/>
        <end position="601"/>
    </location>
</feature>
<dbReference type="SMART" id="SM00220">
    <property type="entry name" value="S_TKc"/>
    <property type="match status" value="1"/>
</dbReference>
<evidence type="ECO:0000256" key="6">
    <source>
        <dbReference type="ARBA" id="ARBA00022741"/>
    </source>
</evidence>
<organism evidence="15 16">
    <name type="scientific">Quillaja saponaria</name>
    <name type="common">Soap bark tree</name>
    <dbReference type="NCBI Taxonomy" id="32244"/>
    <lineage>
        <taxon>Eukaryota</taxon>
        <taxon>Viridiplantae</taxon>
        <taxon>Streptophyta</taxon>
        <taxon>Embryophyta</taxon>
        <taxon>Tracheophyta</taxon>
        <taxon>Spermatophyta</taxon>
        <taxon>Magnoliopsida</taxon>
        <taxon>eudicotyledons</taxon>
        <taxon>Gunneridae</taxon>
        <taxon>Pentapetalae</taxon>
        <taxon>rosids</taxon>
        <taxon>fabids</taxon>
        <taxon>Fabales</taxon>
        <taxon>Quillajaceae</taxon>
        <taxon>Quillaja</taxon>
    </lineage>
</organism>
<dbReference type="PANTHER" id="PTHR27009">
    <property type="entry name" value="RUST RESISTANCE KINASE LR10-RELATED"/>
    <property type="match status" value="1"/>
</dbReference>
<evidence type="ECO:0000313" key="15">
    <source>
        <dbReference type="EMBL" id="KAJ7959319.1"/>
    </source>
</evidence>
<keyword evidence="2" id="KW-0723">Serine/threonine-protein kinase</keyword>
<evidence type="ECO:0000256" key="10">
    <source>
        <dbReference type="ARBA" id="ARBA00023136"/>
    </source>
</evidence>
<dbReference type="PROSITE" id="PS00107">
    <property type="entry name" value="PROTEIN_KINASE_ATP"/>
    <property type="match status" value="1"/>
</dbReference>
<dbReference type="Gene3D" id="3.30.200.20">
    <property type="entry name" value="Phosphorylase Kinase, domain 1"/>
    <property type="match status" value="1"/>
</dbReference>
<dbReference type="PROSITE" id="PS00108">
    <property type="entry name" value="PROTEIN_KINASE_ST"/>
    <property type="match status" value="1"/>
</dbReference>
<keyword evidence="8 12" id="KW-0067">ATP-binding</keyword>
<reference evidence="15" key="1">
    <citation type="journal article" date="2023" name="Science">
        <title>Elucidation of the pathway for biosynthesis of saponin adjuvants from the soapbark tree.</title>
        <authorList>
            <person name="Reed J."/>
            <person name="Orme A."/>
            <person name="El-Demerdash A."/>
            <person name="Owen C."/>
            <person name="Martin L.B.B."/>
            <person name="Misra R.C."/>
            <person name="Kikuchi S."/>
            <person name="Rejzek M."/>
            <person name="Martin A.C."/>
            <person name="Harkess A."/>
            <person name="Leebens-Mack J."/>
            <person name="Louveau T."/>
            <person name="Stephenson M.J."/>
            <person name="Osbourn A."/>
        </authorList>
    </citation>
    <scope>NUCLEOTIDE SEQUENCE</scope>
    <source>
        <strain evidence="15">S10</strain>
    </source>
</reference>
<evidence type="ECO:0000256" key="4">
    <source>
        <dbReference type="ARBA" id="ARBA00022692"/>
    </source>
</evidence>
<evidence type="ECO:0000313" key="16">
    <source>
        <dbReference type="Proteomes" id="UP001163823"/>
    </source>
</evidence>
<keyword evidence="6 12" id="KW-0547">Nucleotide-binding</keyword>
<proteinExistence type="predicted"/>
<dbReference type="EMBL" id="JARAOO010000008">
    <property type="protein sequence ID" value="KAJ7959319.1"/>
    <property type="molecule type" value="Genomic_DNA"/>
</dbReference>
<comment type="subcellular location">
    <subcellularLocation>
        <location evidence="1">Membrane</location>
        <topology evidence="1">Single-pass type I membrane protein</topology>
    </subcellularLocation>
</comment>
<evidence type="ECO:0000259" key="14">
    <source>
        <dbReference type="PROSITE" id="PS50011"/>
    </source>
</evidence>
<dbReference type="SUPFAM" id="SSF56112">
    <property type="entry name" value="Protein kinase-like (PK-like)"/>
    <property type="match status" value="1"/>
</dbReference>
<evidence type="ECO:0000256" key="11">
    <source>
        <dbReference type="ARBA" id="ARBA00023180"/>
    </source>
</evidence>
<keyword evidence="10 13" id="KW-0472">Membrane</keyword>
<dbReference type="GO" id="GO:0016020">
    <property type="term" value="C:membrane"/>
    <property type="evidence" value="ECO:0007669"/>
    <property type="project" value="UniProtKB-SubCell"/>
</dbReference>
<sequence>MKVEGRREACGEEDLVDLLLLTLSLQDQTECKETRCGCYGPIIRFPFQLKGSKQPDYCGHPGFDLFCTNKKETVVKIMPAGASSLPVKFLVKNIDYKSQLIQVYDPEKCLPRQLMRLANSSIYPFQFTSVSRNNISFLNCPSPRYRYQYTDNPFGFATASHGIDMLSCPIYPVGFEAGVVERDLISCTKILDVSSVPPEVFDLPDANNLTLRWTKPNCGKCEAEGKKCTLENNNATVGEIECFGSYKPFKKCIPIKLLATGLVVGSVILLLMVSAVFFYAFNFRKTKEEDEARVKKFLDHYRALKPARFSYADIKRLTNQFKDKLGEGAHGTVFMGKLIINKNEFHNVAVKILNNDSEGDGKEFINEVATMGKIHHVNVIRLVGYCADGFQRALVYDFLPNGSLQKFISSPDKKDIFLGWDKLQEIAAGIAKGIDYLHQGCDKRILHFDIKPHNVLLDQIFTPKISDFGMSKLCSKNHSTVSMTVARGTMGYIAPEVFSRNFGNVSHKSDVYSYGMLLLEMVGERKNEMKVDDTFQVFYPEWIHKFVEGEDIHIDIMEEGDVRIAKKLATVGLWCIQWHPVDRPSMKVVLQMLEGDADELLMPPNPFDSTSSTRTSVTTLPARDMKLELEVIQEIE</sequence>
<evidence type="ECO:0000256" key="3">
    <source>
        <dbReference type="ARBA" id="ARBA00022679"/>
    </source>
</evidence>
<evidence type="ECO:0000256" key="8">
    <source>
        <dbReference type="ARBA" id="ARBA00022840"/>
    </source>
</evidence>
<dbReference type="InterPro" id="IPR011009">
    <property type="entry name" value="Kinase-like_dom_sf"/>
</dbReference>
<dbReference type="GO" id="GO:0004674">
    <property type="term" value="F:protein serine/threonine kinase activity"/>
    <property type="evidence" value="ECO:0007669"/>
    <property type="project" value="UniProtKB-KW"/>
</dbReference>
<evidence type="ECO:0000256" key="7">
    <source>
        <dbReference type="ARBA" id="ARBA00022777"/>
    </source>
</evidence>